<dbReference type="OrthoDB" id="348201at2759"/>
<reference evidence="2 3" key="1">
    <citation type="submission" date="2011-02" db="EMBL/GenBank/DDBJ databases">
        <title>The Genome Sequence of Sphaeroforma arctica JP610.</title>
        <authorList>
            <consortium name="The Broad Institute Genome Sequencing Platform"/>
            <person name="Russ C."/>
            <person name="Cuomo C."/>
            <person name="Young S.K."/>
            <person name="Zeng Q."/>
            <person name="Gargeya S."/>
            <person name="Alvarado L."/>
            <person name="Berlin A."/>
            <person name="Chapman S.B."/>
            <person name="Chen Z."/>
            <person name="Freedman E."/>
            <person name="Gellesch M."/>
            <person name="Goldberg J."/>
            <person name="Griggs A."/>
            <person name="Gujja S."/>
            <person name="Heilman E."/>
            <person name="Heiman D."/>
            <person name="Howarth C."/>
            <person name="Mehta T."/>
            <person name="Neiman D."/>
            <person name="Pearson M."/>
            <person name="Roberts A."/>
            <person name="Saif S."/>
            <person name="Shea T."/>
            <person name="Shenoy N."/>
            <person name="Sisk P."/>
            <person name="Stolte C."/>
            <person name="Sykes S."/>
            <person name="White J."/>
            <person name="Yandava C."/>
            <person name="Burger G."/>
            <person name="Gray M.W."/>
            <person name="Holland P.W.H."/>
            <person name="King N."/>
            <person name="Lang F.B.F."/>
            <person name="Roger A.J."/>
            <person name="Ruiz-Trillo I."/>
            <person name="Haas B."/>
            <person name="Nusbaum C."/>
            <person name="Birren B."/>
        </authorList>
    </citation>
    <scope>NUCLEOTIDE SEQUENCE [LARGE SCALE GENOMIC DNA]</scope>
    <source>
        <strain evidence="2 3">JP610</strain>
    </source>
</reference>
<evidence type="ECO:0000256" key="1">
    <source>
        <dbReference type="SAM" id="MobiDB-lite"/>
    </source>
</evidence>
<accession>A0A0L0F9J2</accession>
<protein>
    <submittedName>
        <fullName evidence="2">Uncharacterized protein</fullName>
    </submittedName>
</protein>
<sequence>MTSDNVTSVGIMSDSELWQTSGSGTSACDARVHFRAHEYVAMDTGVAANDGMTENKQSDQDGQKDTENPDERMVKRDPVRGYVLHMQLLPRLRYLLEVAAVPGLVEPILDILLAVGSHTPVMARQIVQCSRLVEYIHGEFVRVDRPADTGSKRLPYGTPHVKALRLMTVLAASSSDVCEHLHQEGVYSSMLRYAMYPFGEPTDEEDEHGV</sequence>
<keyword evidence="3" id="KW-1185">Reference proteome</keyword>
<dbReference type="AlphaFoldDB" id="A0A0L0F9J2"/>
<dbReference type="GeneID" id="25914553"/>
<proteinExistence type="predicted"/>
<evidence type="ECO:0000313" key="3">
    <source>
        <dbReference type="Proteomes" id="UP000054560"/>
    </source>
</evidence>
<dbReference type="EMBL" id="KQ245670">
    <property type="protein sequence ID" value="KNC73392.1"/>
    <property type="molecule type" value="Genomic_DNA"/>
</dbReference>
<gene>
    <name evidence="2" type="ORF">SARC_14049</name>
</gene>
<feature type="compositionally biased region" description="Basic and acidic residues" evidence="1">
    <location>
        <begin position="56"/>
        <end position="73"/>
    </location>
</feature>
<dbReference type="RefSeq" id="XP_014147294.1">
    <property type="nucleotide sequence ID" value="XM_014291819.1"/>
</dbReference>
<evidence type="ECO:0000313" key="2">
    <source>
        <dbReference type="EMBL" id="KNC73392.1"/>
    </source>
</evidence>
<dbReference type="Proteomes" id="UP000054560">
    <property type="component" value="Unassembled WGS sequence"/>
</dbReference>
<name>A0A0L0F9J2_9EUKA</name>
<dbReference type="PANTHER" id="PTHR21483">
    <property type="entry name" value="RNA POLYMERASE II-ASSOCIATED PROTEIN 1"/>
    <property type="match status" value="1"/>
</dbReference>
<dbReference type="PANTHER" id="PTHR21483:SF18">
    <property type="entry name" value="RNA POLYMERASE II-ASSOCIATED PROTEIN 1"/>
    <property type="match status" value="1"/>
</dbReference>
<organism evidence="2 3">
    <name type="scientific">Sphaeroforma arctica JP610</name>
    <dbReference type="NCBI Taxonomy" id="667725"/>
    <lineage>
        <taxon>Eukaryota</taxon>
        <taxon>Ichthyosporea</taxon>
        <taxon>Ichthyophonida</taxon>
        <taxon>Sphaeroforma</taxon>
    </lineage>
</organism>
<dbReference type="InterPro" id="IPR039913">
    <property type="entry name" value="RPAP1/Rba50"/>
</dbReference>
<feature type="region of interest" description="Disordered" evidence="1">
    <location>
        <begin position="46"/>
        <end position="73"/>
    </location>
</feature>
<dbReference type="STRING" id="667725.A0A0L0F9J2"/>
<dbReference type="GO" id="GO:0006366">
    <property type="term" value="P:transcription by RNA polymerase II"/>
    <property type="evidence" value="ECO:0007669"/>
    <property type="project" value="InterPro"/>
</dbReference>